<evidence type="ECO:0000313" key="3">
    <source>
        <dbReference type="Proteomes" id="UP001623660"/>
    </source>
</evidence>
<feature type="domain" description="Type I restriction enzyme R protein N-terminal" evidence="1">
    <location>
        <begin position="39"/>
        <end position="123"/>
    </location>
</feature>
<sequence length="206" mass="23542">MANREELIEEIVSCNPLNEAEVETKILLNIFKLLGFTHYDRADKIAVEMYFGREKKIKVADFILYNGTDRSAQSALIAVEAKKIGESLDGAENQVISYSAWVGTPYYMVCNGEKLLISRHNPQSINVEKVLIDIKNIDIDFDVVNSFTNKTKVLICKERIDYINTYYPKIELLPSAEFFSEYLSKLKARFSYHSQIIKPLSSLLSP</sequence>
<dbReference type="Proteomes" id="UP001623660">
    <property type="component" value="Unassembled WGS sequence"/>
</dbReference>
<gene>
    <name evidence="2" type="ORF">ACJDU8_24190</name>
</gene>
<comment type="caution">
    <text evidence="2">The sequence shown here is derived from an EMBL/GenBank/DDBJ whole genome shotgun (WGS) entry which is preliminary data.</text>
</comment>
<evidence type="ECO:0000313" key="2">
    <source>
        <dbReference type="EMBL" id="MFL0198630.1"/>
    </source>
</evidence>
<keyword evidence="3" id="KW-1185">Reference proteome</keyword>
<reference evidence="2 3" key="1">
    <citation type="submission" date="2024-11" db="EMBL/GenBank/DDBJ databases">
        <authorList>
            <person name="Heng Y.C."/>
            <person name="Lim A.C.H."/>
            <person name="Lee J.K.Y."/>
            <person name="Kittelmann S."/>
        </authorList>
    </citation>
    <scope>NUCLEOTIDE SEQUENCE [LARGE SCALE GENOMIC DNA]</scope>
    <source>
        <strain evidence="2 3">WILCCON 0269</strain>
    </source>
</reference>
<dbReference type="Pfam" id="PF13588">
    <property type="entry name" value="HSDR_N_2"/>
    <property type="match status" value="1"/>
</dbReference>
<dbReference type="EMBL" id="JBJHZX010000073">
    <property type="protein sequence ID" value="MFL0198630.1"/>
    <property type="molecule type" value="Genomic_DNA"/>
</dbReference>
<accession>A0ABW8SX08</accession>
<dbReference type="InterPro" id="IPR029464">
    <property type="entry name" value="HSDR_N"/>
</dbReference>
<evidence type="ECO:0000259" key="1">
    <source>
        <dbReference type="Pfam" id="PF13588"/>
    </source>
</evidence>
<protein>
    <submittedName>
        <fullName evidence="2">Type I restriction enzyme HsdR N-terminal domain-containing protein</fullName>
    </submittedName>
</protein>
<proteinExistence type="predicted"/>
<name>A0ABW8SX08_9CLOT</name>
<organism evidence="2 3">
    <name type="scientific">Candidatus Clostridium eludens</name>
    <dbReference type="NCBI Taxonomy" id="3381663"/>
    <lineage>
        <taxon>Bacteria</taxon>
        <taxon>Bacillati</taxon>
        <taxon>Bacillota</taxon>
        <taxon>Clostridia</taxon>
        <taxon>Eubacteriales</taxon>
        <taxon>Clostridiaceae</taxon>
        <taxon>Clostridium</taxon>
    </lineage>
</organism>
<dbReference type="RefSeq" id="WP_406794738.1">
    <property type="nucleotide sequence ID" value="NZ_JBJHZX010000073.1"/>
</dbReference>